<feature type="compositionally biased region" description="Low complexity" evidence="2">
    <location>
        <begin position="132"/>
        <end position="157"/>
    </location>
</feature>
<keyword evidence="4" id="KW-1185">Reference proteome</keyword>
<organism evidence="3 4">
    <name type="scientific">Coprinellus micaceus</name>
    <name type="common">Glistening ink-cap mushroom</name>
    <name type="synonym">Coprinus micaceus</name>
    <dbReference type="NCBI Taxonomy" id="71717"/>
    <lineage>
        <taxon>Eukaryota</taxon>
        <taxon>Fungi</taxon>
        <taxon>Dikarya</taxon>
        <taxon>Basidiomycota</taxon>
        <taxon>Agaricomycotina</taxon>
        <taxon>Agaricomycetes</taxon>
        <taxon>Agaricomycetidae</taxon>
        <taxon>Agaricales</taxon>
        <taxon>Agaricineae</taxon>
        <taxon>Psathyrellaceae</taxon>
        <taxon>Coprinellus</taxon>
    </lineage>
</organism>
<keyword evidence="1" id="KW-0175">Coiled coil</keyword>
<feature type="compositionally biased region" description="Basic and acidic residues" evidence="2">
    <location>
        <begin position="188"/>
        <end position="200"/>
    </location>
</feature>
<protein>
    <submittedName>
        <fullName evidence="3">Uncharacterized protein</fullName>
    </submittedName>
</protein>
<feature type="compositionally biased region" description="Polar residues" evidence="2">
    <location>
        <begin position="159"/>
        <end position="169"/>
    </location>
</feature>
<sequence length="467" mass="52157">MAIETESPFRRVAVTVQKHEAVQQSIHHLQAEAVKREQRIQTLKIELRQRDDTITSLLARIQRLEDQGVNDIRWKPKFEHALRLLKPLKHFLDEQDLDAISDEPTFQRRSSGGAQVITAPVQSTSRRFPLQSGSGSRSVTSTSSRSTARPLPSPAASFDQDSTDGGRTQTRSKEDTSPKSDIYASGSERIESSPTQRHDVVPQGVTQVVRRVVSPKRESASTAVPRSNVPLPDDNFLMPIAIYWKEAPPFGDIAQGPYPWDSLHDVLRLDDDQAEAIQSLGHSSSLELPVKILDLGNVIGNIAFLYHPMFYETNGKTYLVSWSDKRTYSRNLEILDQWCQRAPSSHSSNSRSSRPILHVIALPDVDPEAAKGWWYYCAMTWKVVKLPSIWGIIDSEQRINLSEHLAQQCQTLTREQIAAQVATGDLVQLTVELRPTSEDKTLAFQKGVLKLTPGPSPEQTPSGSSTS</sequence>
<reference evidence="3 4" key="1">
    <citation type="journal article" date="2019" name="Nat. Ecol. Evol.">
        <title>Megaphylogeny resolves global patterns of mushroom evolution.</title>
        <authorList>
            <person name="Varga T."/>
            <person name="Krizsan K."/>
            <person name="Foldi C."/>
            <person name="Dima B."/>
            <person name="Sanchez-Garcia M."/>
            <person name="Sanchez-Ramirez S."/>
            <person name="Szollosi G.J."/>
            <person name="Szarkandi J.G."/>
            <person name="Papp V."/>
            <person name="Albert L."/>
            <person name="Andreopoulos W."/>
            <person name="Angelini C."/>
            <person name="Antonin V."/>
            <person name="Barry K.W."/>
            <person name="Bougher N.L."/>
            <person name="Buchanan P."/>
            <person name="Buyck B."/>
            <person name="Bense V."/>
            <person name="Catcheside P."/>
            <person name="Chovatia M."/>
            <person name="Cooper J."/>
            <person name="Damon W."/>
            <person name="Desjardin D."/>
            <person name="Finy P."/>
            <person name="Geml J."/>
            <person name="Haridas S."/>
            <person name="Hughes K."/>
            <person name="Justo A."/>
            <person name="Karasinski D."/>
            <person name="Kautmanova I."/>
            <person name="Kiss B."/>
            <person name="Kocsube S."/>
            <person name="Kotiranta H."/>
            <person name="LaButti K.M."/>
            <person name="Lechner B.E."/>
            <person name="Liimatainen K."/>
            <person name="Lipzen A."/>
            <person name="Lukacs Z."/>
            <person name="Mihaltcheva S."/>
            <person name="Morgado L.N."/>
            <person name="Niskanen T."/>
            <person name="Noordeloos M.E."/>
            <person name="Ohm R.A."/>
            <person name="Ortiz-Santana B."/>
            <person name="Ovrebo C."/>
            <person name="Racz N."/>
            <person name="Riley R."/>
            <person name="Savchenko A."/>
            <person name="Shiryaev A."/>
            <person name="Soop K."/>
            <person name="Spirin V."/>
            <person name="Szebenyi C."/>
            <person name="Tomsovsky M."/>
            <person name="Tulloss R.E."/>
            <person name="Uehling J."/>
            <person name="Grigoriev I.V."/>
            <person name="Vagvolgyi C."/>
            <person name="Papp T."/>
            <person name="Martin F.M."/>
            <person name="Miettinen O."/>
            <person name="Hibbett D.S."/>
            <person name="Nagy L.G."/>
        </authorList>
    </citation>
    <scope>NUCLEOTIDE SEQUENCE [LARGE SCALE GENOMIC DNA]</scope>
    <source>
        <strain evidence="3 4">FP101781</strain>
    </source>
</reference>
<evidence type="ECO:0000313" key="3">
    <source>
        <dbReference type="EMBL" id="TEB35784.1"/>
    </source>
</evidence>
<name>A0A4Y7TPC2_COPMI</name>
<gene>
    <name evidence="3" type="ORF">FA13DRAFT_1385119</name>
</gene>
<dbReference type="EMBL" id="QPFP01000007">
    <property type="protein sequence ID" value="TEB35784.1"/>
    <property type="molecule type" value="Genomic_DNA"/>
</dbReference>
<feature type="region of interest" description="Disordered" evidence="2">
    <location>
        <begin position="104"/>
        <end position="200"/>
    </location>
</feature>
<accession>A0A4Y7TPC2</accession>
<evidence type="ECO:0000256" key="2">
    <source>
        <dbReference type="SAM" id="MobiDB-lite"/>
    </source>
</evidence>
<evidence type="ECO:0000313" key="4">
    <source>
        <dbReference type="Proteomes" id="UP000298030"/>
    </source>
</evidence>
<dbReference type="OrthoDB" id="3069269at2759"/>
<proteinExistence type="predicted"/>
<feature type="coiled-coil region" evidence="1">
    <location>
        <begin position="26"/>
        <end position="67"/>
    </location>
</feature>
<dbReference type="AlphaFoldDB" id="A0A4Y7TPC2"/>
<dbReference type="Proteomes" id="UP000298030">
    <property type="component" value="Unassembled WGS sequence"/>
</dbReference>
<evidence type="ECO:0000256" key="1">
    <source>
        <dbReference type="SAM" id="Coils"/>
    </source>
</evidence>
<comment type="caution">
    <text evidence="3">The sequence shown here is derived from an EMBL/GenBank/DDBJ whole genome shotgun (WGS) entry which is preliminary data.</text>
</comment>